<keyword evidence="2" id="KW-1185">Reference proteome</keyword>
<dbReference type="EMBL" id="JWZT01001309">
    <property type="protein sequence ID" value="KII72290.1"/>
    <property type="molecule type" value="Genomic_DNA"/>
</dbReference>
<dbReference type="Proteomes" id="UP000031668">
    <property type="component" value="Unassembled WGS sequence"/>
</dbReference>
<protein>
    <submittedName>
        <fullName evidence="1">Uncharacterized protein</fullName>
    </submittedName>
</protein>
<organism evidence="1 2">
    <name type="scientific">Thelohanellus kitauei</name>
    <name type="common">Myxosporean</name>
    <dbReference type="NCBI Taxonomy" id="669202"/>
    <lineage>
        <taxon>Eukaryota</taxon>
        <taxon>Metazoa</taxon>
        <taxon>Cnidaria</taxon>
        <taxon>Myxozoa</taxon>
        <taxon>Myxosporea</taxon>
        <taxon>Bivalvulida</taxon>
        <taxon>Platysporina</taxon>
        <taxon>Myxobolidae</taxon>
        <taxon>Thelohanellus</taxon>
    </lineage>
</organism>
<evidence type="ECO:0000313" key="2">
    <source>
        <dbReference type="Proteomes" id="UP000031668"/>
    </source>
</evidence>
<reference evidence="1 2" key="1">
    <citation type="journal article" date="2014" name="Genome Biol. Evol.">
        <title>The genome of the myxosporean Thelohanellus kitauei shows adaptations to nutrient acquisition within its fish host.</title>
        <authorList>
            <person name="Yang Y."/>
            <person name="Xiong J."/>
            <person name="Zhou Z."/>
            <person name="Huo F."/>
            <person name="Miao W."/>
            <person name="Ran C."/>
            <person name="Liu Y."/>
            <person name="Zhang J."/>
            <person name="Feng J."/>
            <person name="Wang M."/>
            <person name="Wang M."/>
            <person name="Wang L."/>
            <person name="Yao B."/>
        </authorList>
    </citation>
    <scope>NUCLEOTIDE SEQUENCE [LARGE SCALE GENOMIC DNA]</scope>
    <source>
        <strain evidence="1">Wuqing</strain>
    </source>
</reference>
<name>A0A0C2N7H6_THEKT</name>
<sequence>MTRTSDDRLVCNLFAIWELGSSSRQDYKMKPLKSSQEPVVKFPKSHFLKVQKECQIETFLELHLAETLTKLVFYINIFNLVSNADIVPEQAKPFRKLDTIVFRCLLIKDGTTDGPLTLESLSFNRLVPLTLSIKGPPHSIALFISSNRVSVFDT</sequence>
<evidence type="ECO:0000313" key="1">
    <source>
        <dbReference type="EMBL" id="KII72290.1"/>
    </source>
</evidence>
<gene>
    <name evidence="1" type="ORF">RF11_14180</name>
</gene>
<proteinExistence type="predicted"/>
<dbReference type="AlphaFoldDB" id="A0A0C2N7H6"/>
<accession>A0A0C2N7H6</accession>
<comment type="caution">
    <text evidence="1">The sequence shown here is derived from an EMBL/GenBank/DDBJ whole genome shotgun (WGS) entry which is preliminary data.</text>
</comment>